<dbReference type="EMBL" id="JAGMWN010000001">
    <property type="protein sequence ID" value="MBP5855689.1"/>
    <property type="molecule type" value="Genomic_DNA"/>
</dbReference>
<proteinExistence type="predicted"/>
<dbReference type="RefSeq" id="WP_210680266.1">
    <property type="nucleotide sequence ID" value="NZ_JAGMWN010000001.1"/>
</dbReference>
<sequence length="60" mass="6950">MDDSLYLPETTDGLLEFLAETYPPKCIAPDQRPEDAHRYAGKVELIRELISQREQERDEG</sequence>
<gene>
    <name evidence="1" type="ORF">KAJ83_01610</name>
</gene>
<dbReference type="AlphaFoldDB" id="A0A8J7RZ24"/>
<evidence type="ECO:0000313" key="2">
    <source>
        <dbReference type="Proteomes" id="UP000672602"/>
    </source>
</evidence>
<comment type="caution">
    <text evidence="1">The sequence shown here is derived from an EMBL/GenBank/DDBJ whole genome shotgun (WGS) entry which is preliminary data.</text>
</comment>
<keyword evidence="2" id="KW-1185">Reference proteome</keyword>
<reference evidence="1" key="1">
    <citation type="submission" date="2021-04" db="EMBL/GenBank/DDBJ databases">
        <authorList>
            <person name="Zhang D.-C."/>
        </authorList>
    </citation>
    <scope>NUCLEOTIDE SEQUENCE</scope>
    <source>
        <strain evidence="1">CGMCC 1.15697</strain>
    </source>
</reference>
<accession>A0A8J7RZ24</accession>
<organism evidence="1 2">
    <name type="scientific">Marivibrio halodurans</name>
    <dbReference type="NCBI Taxonomy" id="2039722"/>
    <lineage>
        <taxon>Bacteria</taxon>
        <taxon>Pseudomonadati</taxon>
        <taxon>Pseudomonadota</taxon>
        <taxon>Alphaproteobacteria</taxon>
        <taxon>Rhodospirillales</taxon>
        <taxon>Rhodospirillaceae</taxon>
        <taxon>Marivibrio</taxon>
    </lineage>
</organism>
<evidence type="ECO:0000313" key="1">
    <source>
        <dbReference type="EMBL" id="MBP5855689.1"/>
    </source>
</evidence>
<name>A0A8J7RZ24_9PROT</name>
<protein>
    <submittedName>
        <fullName evidence="1">Uncharacterized protein</fullName>
    </submittedName>
</protein>
<dbReference type="Proteomes" id="UP000672602">
    <property type="component" value="Unassembled WGS sequence"/>
</dbReference>